<feature type="transmembrane region" description="Helical" evidence="2">
    <location>
        <begin position="487"/>
        <end position="514"/>
    </location>
</feature>
<feature type="transmembrane region" description="Helical" evidence="2">
    <location>
        <begin position="903"/>
        <end position="923"/>
    </location>
</feature>
<reference evidence="3" key="1">
    <citation type="submission" date="2018-12" db="EMBL/GenBank/DDBJ databases">
        <title>Novel natural products biosynthetic potential of the class Ktedonobacteria.</title>
        <authorList>
            <person name="Zheng Y."/>
            <person name="Saitou A."/>
            <person name="Wang C.M."/>
            <person name="Toyoda A."/>
            <person name="Minakuchi Y."/>
            <person name="Sekiguchi Y."/>
            <person name="Ueda K."/>
            <person name="Takano H."/>
            <person name="Sakai Y."/>
            <person name="Yokota A."/>
            <person name="Yabe S."/>
        </authorList>
    </citation>
    <scope>NUCLEOTIDE SEQUENCE</scope>
    <source>
        <strain evidence="3">COM3</strain>
    </source>
</reference>
<evidence type="ECO:0000256" key="2">
    <source>
        <dbReference type="SAM" id="Phobius"/>
    </source>
</evidence>
<accession>A0A455SRM0</accession>
<dbReference type="Gene3D" id="1.20.1640.10">
    <property type="entry name" value="Multidrug efflux transporter AcrB transmembrane domain"/>
    <property type="match status" value="2"/>
</dbReference>
<feature type="transmembrane region" description="Helical" evidence="2">
    <location>
        <begin position="1008"/>
        <end position="1033"/>
    </location>
</feature>
<feature type="region of interest" description="Disordered" evidence="1">
    <location>
        <begin position="1047"/>
        <end position="1066"/>
    </location>
</feature>
<feature type="transmembrane region" description="Helical" evidence="2">
    <location>
        <begin position="12"/>
        <end position="30"/>
    </location>
</feature>
<feature type="transmembrane region" description="Helical" evidence="2">
    <location>
        <begin position="384"/>
        <end position="404"/>
    </location>
</feature>
<organism evidence="3">
    <name type="scientific">Thermosporothrix sp. COM3</name>
    <dbReference type="NCBI Taxonomy" id="2490863"/>
    <lineage>
        <taxon>Bacteria</taxon>
        <taxon>Bacillati</taxon>
        <taxon>Chloroflexota</taxon>
        <taxon>Ktedonobacteria</taxon>
        <taxon>Ktedonobacterales</taxon>
        <taxon>Thermosporotrichaceae</taxon>
        <taxon>Thermosporothrix</taxon>
    </lineage>
</organism>
<dbReference type="Gene3D" id="3.30.70.1430">
    <property type="entry name" value="Multidrug efflux transporter AcrB pore domain"/>
    <property type="match status" value="2"/>
</dbReference>
<feature type="transmembrane region" description="Helical" evidence="2">
    <location>
        <begin position="410"/>
        <end position="434"/>
    </location>
</feature>
<dbReference type="InterPro" id="IPR027463">
    <property type="entry name" value="AcrB_DN_DC_subdom"/>
</dbReference>
<feature type="transmembrane region" description="Helical" evidence="2">
    <location>
        <begin position="455"/>
        <end position="475"/>
    </location>
</feature>
<dbReference type="SUPFAM" id="SSF82693">
    <property type="entry name" value="Multidrug efflux transporter AcrB pore domain, PN1, PN2, PC1 and PC2 subdomains"/>
    <property type="match status" value="2"/>
</dbReference>
<feature type="transmembrane region" description="Helical" evidence="2">
    <location>
        <begin position="551"/>
        <end position="571"/>
    </location>
</feature>
<keyword evidence="2" id="KW-1133">Transmembrane helix</keyword>
<keyword evidence="2" id="KW-0472">Membrane</keyword>
<dbReference type="SUPFAM" id="SSF82714">
    <property type="entry name" value="Multidrug efflux transporter AcrB TolC docking domain, DN and DC subdomains"/>
    <property type="match status" value="2"/>
</dbReference>
<sequence length="1066" mass="112962">MSVFSRLSLANRGLVALATIAILLVGGFLIPQLKQELFPSLDFPAITIVSTYVGASPEIVEKDVTEPIERTLKGAPGITSLTSTSSESVSVVTANYDFGTDLSQARQQLNDRINQIQSQLPEDVKPSLQSFNISDLPVIYLSVSSSQDSQQLALDLKQKVVPELQSIPDVARVEITGIREQVVTITLDMKKLAATGISQEQIQGALQANNLTLPAGSLDASGKSLPVRVGNTFTSINDIKNIIVGVRAAQMPPTTGIPGQESIPGMTGTQMQTAPTPVKLSDVATVKQELEPSTSITHTNGKPSIGISITKSNAGNTVAISHAVQDRLSDLEKKLGNNAHFTVTSDQTPYIEQSIEGLVREGLIGAGFAILVILVFLFSIRSTLVTAVSIPLSVVVALIGLWAGNYTLNMLTLGGLTIAIGRVVDDSIVVLENIYRHLHRGANKQQAVLDGVREVAGAITASTLTTVAVFLPLGFVNGMVGVLFRPFALTVTIALLASLVVALTIIPVLAYWFLKAPSAKQAAKAEAAHEKPTFLEKGYTPLIAWVTKHRIITILAAIVILVGSLFSATFLKINFFDMGDQHTFMVQQEFPSGTDLNKASQEVKQVEDILARTKGIKNYQATISSGSNSMGFLTGGGGGVSASIVVTTETSATTKDVQQDVQNQVKKLNNAGKITVSESSMSASTNTIKVLVQSSDNKTLEKAAQQVLDTVSKTRNLKNVKSDLAASAPLIDVHVDPQKASMYGLTPAQVGQYLRAIYTGTSVTKVTLNNTQQDVYLKLGTPAKSLNELKNTILPTKTGQAVKLSDVATVAQQNGPAQLRHDGGSRTATISADVAGDNLAAVNSELSESLKKLDLPAGTTYSIGGVTQQQNESFRNMGIAMLIAVLIVYLIMVATFHSLVQPLVLLVSIPFAATGSLLLMLATNTTLDITSLIGMLMLIGIVVTNAIVLIDRVNQYRAQGMSAQEAVIKGGTERLRPILMTAIATILALVPMALGLSSEGGVLSRPLAIVVIGGLTTSTILTLLIVPTLYVMVEGVKDRLNRKPAVAVAHANGAKPREPEKTGPLH</sequence>
<dbReference type="Gene3D" id="3.30.70.1440">
    <property type="entry name" value="Multidrug efflux transporter AcrB pore domain"/>
    <property type="match status" value="1"/>
</dbReference>
<dbReference type="InterPro" id="IPR001036">
    <property type="entry name" value="Acrflvin-R"/>
</dbReference>
<proteinExistence type="predicted"/>
<dbReference type="EMBL" id="AP019376">
    <property type="protein sequence ID" value="BBH89689.1"/>
    <property type="molecule type" value="Genomic_DNA"/>
</dbReference>
<gene>
    <name evidence="3" type="ORF">KTC_44400</name>
</gene>
<evidence type="ECO:0000256" key="1">
    <source>
        <dbReference type="SAM" id="MobiDB-lite"/>
    </source>
</evidence>
<dbReference type="GO" id="GO:0005886">
    <property type="term" value="C:plasma membrane"/>
    <property type="evidence" value="ECO:0007669"/>
    <property type="project" value="TreeGrafter"/>
</dbReference>
<dbReference type="PRINTS" id="PR00702">
    <property type="entry name" value="ACRIFLAVINRP"/>
</dbReference>
<dbReference type="GO" id="GO:0042910">
    <property type="term" value="F:xenobiotic transmembrane transporter activity"/>
    <property type="evidence" value="ECO:0007669"/>
    <property type="project" value="TreeGrafter"/>
</dbReference>
<keyword evidence="2" id="KW-0812">Transmembrane</keyword>
<feature type="transmembrane region" description="Helical" evidence="2">
    <location>
        <begin position="358"/>
        <end position="377"/>
    </location>
</feature>
<dbReference type="Pfam" id="PF00873">
    <property type="entry name" value="ACR_tran"/>
    <property type="match status" value="2"/>
</dbReference>
<dbReference type="PANTHER" id="PTHR32063">
    <property type="match status" value="1"/>
</dbReference>
<feature type="transmembrane region" description="Helical" evidence="2">
    <location>
        <begin position="978"/>
        <end position="996"/>
    </location>
</feature>
<protein>
    <submittedName>
        <fullName evidence="3">Hydrogenase expression protein</fullName>
    </submittedName>
</protein>
<name>A0A455SRM0_9CHLR</name>
<dbReference type="AlphaFoldDB" id="A0A455SRM0"/>
<dbReference type="SUPFAM" id="SSF82866">
    <property type="entry name" value="Multidrug efflux transporter AcrB transmembrane domain"/>
    <property type="match status" value="2"/>
</dbReference>
<feature type="compositionally biased region" description="Basic and acidic residues" evidence="1">
    <location>
        <begin position="1055"/>
        <end position="1066"/>
    </location>
</feature>
<dbReference type="Gene3D" id="3.30.70.1320">
    <property type="entry name" value="Multidrug efflux transporter AcrB pore domain like"/>
    <property type="match status" value="1"/>
</dbReference>
<dbReference type="Gene3D" id="3.30.2090.10">
    <property type="entry name" value="Multidrug efflux transporter AcrB TolC docking domain, DN and DC subdomains"/>
    <property type="match status" value="2"/>
</dbReference>
<evidence type="ECO:0000313" key="3">
    <source>
        <dbReference type="EMBL" id="BBH89689.1"/>
    </source>
</evidence>
<feature type="transmembrane region" description="Helical" evidence="2">
    <location>
        <begin position="877"/>
        <end position="896"/>
    </location>
</feature>
<dbReference type="PANTHER" id="PTHR32063:SF0">
    <property type="entry name" value="SWARMING MOTILITY PROTEIN SWRC"/>
    <property type="match status" value="1"/>
</dbReference>
<feature type="transmembrane region" description="Helical" evidence="2">
    <location>
        <begin position="929"/>
        <end position="950"/>
    </location>
</feature>